<dbReference type="OrthoDB" id="826809at2"/>
<dbReference type="STRING" id="1727163.AO498_04395"/>
<proteinExistence type="predicted"/>
<keyword evidence="3" id="KW-1185">Reference proteome</keyword>
<keyword evidence="1" id="KW-1133">Transmembrane helix</keyword>
<dbReference type="Proteomes" id="UP000073816">
    <property type="component" value="Chromosome"/>
</dbReference>
<dbReference type="KEGG" id="alm:AO498_04395"/>
<keyword evidence="1" id="KW-0812">Transmembrane</keyword>
<gene>
    <name evidence="2" type="ORF">AO498_04395</name>
</gene>
<organism evidence="2 3">
    <name type="scientific">Algoriphagus sanaruensis</name>
    <dbReference type="NCBI Taxonomy" id="1727163"/>
    <lineage>
        <taxon>Bacteria</taxon>
        <taxon>Pseudomonadati</taxon>
        <taxon>Bacteroidota</taxon>
        <taxon>Cytophagia</taxon>
        <taxon>Cytophagales</taxon>
        <taxon>Cyclobacteriaceae</taxon>
        <taxon>Algoriphagus</taxon>
    </lineage>
</organism>
<evidence type="ECO:0000256" key="1">
    <source>
        <dbReference type="SAM" id="Phobius"/>
    </source>
</evidence>
<sequence length="106" mass="12367">MNIDKDPELDTFFQELQKQDEHLSIPPFPELERKSRTKWWIPMGIAASLLIGFFLFQPEETPPPPSPEVLIITLEEGPDQELQFRIHETTEMDIWESPTASLLTEF</sequence>
<accession>A0A142EKH9</accession>
<keyword evidence="1" id="KW-0472">Membrane</keyword>
<name>A0A142EKH9_9BACT</name>
<dbReference type="PATRIC" id="fig|1727163.4.peg.914"/>
<dbReference type="RefSeq" id="WP_067544167.1">
    <property type="nucleotide sequence ID" value="NZ_CP012836.1"/>
</dbReference>
<evidence type="ECO:0000313" key="3">
    <source>
        <dbReference type="Proteomes" id="UP000073816"/>
    </source>
</evidence>
<dbReference type="AlphaFoldDB" id="A0A142EKH9"/>
<protein>
    <submittedName>
        <fullName evidence="2">Uncharacterized protein</fullName>
    </submittedName>
</protein>
<evidence type="ECO:0000313" key="2">
    <source>
        <dbReference type="EMBL" id="AMQ55634.1"/>
    </source>
</evidence>
<dbReference type="EMBL" id="CP012836">
    <property type="protein sequence ID" value="AMQ55634.1"/>
    <property type="molecule type" value="Genomic_DNA"/>
</dbReference>
<feature type="transmembrane region" description="Helical" evidence="1">
    <location>
        <begin position="39"/>
        <end position="56"/>
    </location>
</feature>
<reference evidence="2 3" key="2">
    <citation type="journal article" date="2016" name="Genome Announc.">
        <title>Complete Genome Sequence of Algoriphagus sp. Strain M8-2, Isolated from a Brackish Lake.</title>
        <authorList>
            <person name="Muraguchi Y."/>
            <person name="Kushimoto K."/>
            <person name="Ohtsubo Y."/>
            <person name="Suzuki T."/>
            <person name="Dohra H."/>
            <person name="Kimbara K."/>
            <person name="Shintani M."/>
        </authorList>
    </citation>
    <scope>NUCLEOTIDE SEQUENCE [LARGE SCALE GENOMIC DNA]</scope>
    <source>
        <strain evidence="2 3">M8-2</strain>
    </source>
</reference>
<reference evidence="3" key="1">
    <citation type="submission" date="2015-09" db="EMBL/GenBank/DDBJ databases">
        <title>Complete sequence of Algoriphagus sp. M8-2.</title>
        <authorList>
            <person name="Shintani M."/>
        </authorList>
    </citation>
    <scope>NUCLEOTIDE SEQUENCE [LARGE SCALE GENOMIC DNA]</scope>
    <source>
        <strain evidence="3">M8-2</strain>
    </source>
</reference>